<protein>
    <submittedName>
        <fullName evidence="2">Uncharacterized protein</fullName>
    </submittedName>
</protein>
<dbReference type="AlphaFoldDB" id="A0A6H5IAZ7"/>
<dbReference type="EMBL" id="CADCXV010000717">
    <property type="protein sequence ID" value="CAB0033676.1"/>
    <property type="molecule type" value="Genomic_DNA"/>
</dbReference>
<sequence length="185" mass="20880">MSPQRKPGAGKTSESKPVLYLVSRARNIHLQRLRSTESHRRRVHRPPERHRRRGSEQETISRGGRFQRLVDGVGIGQDNSPGHGAPGRARPPRRRPPQHRRHADFHRIDDARSISRAATRVDRVLARGEEPSPPSSTPHGAVPQSLSLSSTPECIRCSREAACDYKRRVLRPLGLVIYSFVQAHQ</sequence>
<proteinExistence type="predicted"/>
<feature type="compositionally biased region" description="Basic residues" evidence="1">
    <location>
        <begin position="39"/>
        <end position="53"/>
    </location>
</feature>
<feature type="compositionally biased region" description="Basic residues" evidence="1">
    <location>
        <begin position="90"/>
        <end position="104"/>
    </location>
</feature>
<organism evidence="2 3">
    <name type="scientific">Trichogramma brassicae</name>
    <dbReference type="NCBI Taxonomy" id="86971"/>
    <lineage>
        <taxon>Eukaryota</taxon>
        <taxon>Metazoa</taxon>
        <taxon>Ecdysozoa</taxon>
        <taxon>Arthropoda</taxon>
        <taxon>Hexapoda</taxon>
        <taxon>Insecta</taxon>
        <taxon>Pterygota</taxon>
        <taxon>Neoptera</taxon>
        <taxon>Endopterygota</taxon>
        <taxon>Hymenoptera</taxon>
        <taxon>Apocrita</taxon>
        <taxon>Proctotrupomorpha</taxon>
        <taxon>Chalcidoidea</taxon>
        <taxon>Trichogrammatidae</taxon>
        <taxon>Trichogramma</taxon>
    </lineage>
</organism>
<name>A0A6H5IAZ7_9HYME</name>
<reference evidence="2 3" key="1">
    <citation type="submission" date="2020-02" db="EMBL/GenBank/DDBJ databases">
        <authorList>
            <person name="Ferguson B K."/>
        </authorList>
    </citation>
    <scope>NUCLEOTIDE SEQUENCE [LARGE SCALE GENOMIC DNA]</scope>
</reference>
<dbReference type="Proteomes" id="UP000479190">
    <property type="component" value="Unassembled WGS sequence"/>
</dbReference>
<accession>A0A6H5IAZ7</accession>
<keyword evidence="3" id="KW-1185">Reference proteome</keyword>
<gene>
    <name evidence="2" type="ORF">TBRA_LOCUS5574</name>
</gene>
<feature type="region of interest" description="Disordered" evidence="1">
    <location>
        <begin position="30"/>
        <end position="150"/>
    </location>
</feature>
<evidence type="ECO:0000313" key="3">
    <source>
        <dbReference type="Proteomes" id="UP000479190"/>
    </source>
</evidence>
<evidence type="ECO:0000256" key="1">
    <source>
        <dbReference type="SAM" id="MobiDB-lite"/>
    </source>
</evidence>
<evidence type="ECO:0000313" key="2">
    <source>
        <dbReference type="EMBL" id="CAB0033676.1"/>
    </source>
</evidence>
<feature type="compositionally biased region" description="Basic and acidic residues" evidence="1">
    <location>
        <begin position="105"/>
        <end position="130"/>
    </location>
</feature>